<dbReference type="EMBL" id="JABWDY010026059">
    <property type="protein sequence ID" value="KAF5189024.1"/>
    <property type="molecule type" value="Genomic_DNA"/>
</dbReference>
<evidence type="ECO:0000313" key="9">
    <source>
        <dbReference type="EMBL" id="KAF5189024.1"/>
    </source>
</evidence>
<feature type="domain" description="Formyl transferase C-terminal" evidence="8">
    <location>
        <begin position="243"/>
        <end position="337"/>
    </location>
</feature>
<dbReference type="Proteomes" id="UP000554482">
    <property type="component" value="Unassembled WGS sequence"/>
</dbReference>
<dbReference type="InterPro" id="IPR001360">
    <property type="entry name" value="Glyco_hydro_1"/>
</dbReference>
<accession>A0A7J6VVA0</accession>
<evidence type="ECO:0000256" key="2">
    <source>
        <dbReference type="ARBA" id="ARBA00010838"/>
    </source>
</evidence>
<evidence type="ECO:0000313" key="10">
    <source>
        <dbReference type="Proteomes" id="UP000554482"/>
    </source>
</evidence>
<evidence type="ECO:0000256" key="6">
    <source>
        <dbReference type="ARBA" id="ARBA00022917"/>
    </source>
</evidence>
<dbReference type="InterPro" id="IPR005793">
    <property type="entry name" value="Formyl_trans_C"/>
</dbReference>
<keyword evidence="6" id="KW-0648">Protein biosynthesis</keyword>
<proteinExistence type="inferred from homology"/>
<evidence type="ECO:0000256" key="1">
    <source>
        <dbReference type="ARBA" id="ARBA00010699"/>
    </source>
</evidence>
<dbReference type="AlphaFoldDB" id="A0A7J6VVA0"/>
<sequence>MQSGVMIRRFCSHITATSSSNLKSPITKKKKLVFMGSPQVSVSVLDKLLNASTAPNSLFEVAAIVTQPPSRKGRGRKLTPSPVGQFALERGFTPDLIFTPEKAGEEIFLSNLSALQPEVCITSAYGNILPSKFLKIPPLGTINIHPSILPLYRGAAPIQRALLDGVKETGVSLLYTVRAMDAGPIIACERVEVDDHVKAPELMALLFDQGTELLIREFPSIFDGSARLKAHPQDDSKATLAPKLSPEESWLSFDQEAIVLHNKVRAFAGWPGTRARVRVINPKNGEESNLEFKVITTRVCVQGNSQGDEKDDVTFVKGALVFPCGGHTALEVLEVLFPAASGATSRAGNVHFDTGGLSRESFPKGFVFGTATSAYQVEGMASKEGRGPSIWDAFVKIPGIIAKNATADVAVDQYHRYKQDVDIMQKLNFDAYRFSISWSRIFPNGAGKVNWKGVAYYNRLIDYLLQKGITPYANLYHYDLPDALEKKYQGLLSRQVVKDYADYADFCFKTFGDRVKNWMTFNEPRVVAALGYDNGFFAPGRCSKPFGNCTAGNSATEPYIVAHNLILSHAAAVQRYREKYLATQKGRVGILLDFVWYEPLTESVADKLAAQRARDFHVGWFLHPIVYGEYPATMQEIVGNRLPKFTKPEVKMVRGSMDFLGVNQYTAYYMYDPHEAHPAVTGYQKDWNAGFAYERNGRPIGQKAYSYWLYMVPWGMYKAVTYIKEHYGNPTMILAENGMDDPGNVTLPKGLHDTTRINYYKSYLIQLKKAIHDGAKVTGYFAWSLLDNFEWKSGYTSRFGLVYVDYKDLKRYPKMSAYWFKTLLARKKH</sequence>
<dbReference type="PRINTS" id="PR00131">
    <property type="entry name" value="GLHYDRLASE1"/>
</dbReference>
<keyword evidence="5" id="KW-0808">Transferase</keyword>
<evidence type="ECO:0000259" key="8">
    <source>
        <dbReference type="Pfam" id="PF02911"/>
    </source>
</evidence>
<dbReference type="GO" id="GO:0008422">
    <property type="term" value="F:beta-glucosidase activity"/>
    <property type="evidence" value="ECO:0007669"/>
    <property type="project" value="TreeGrafter"/>
</dbReference>
<gene>
    <name evidence="9" type="ORF">FRX31_021384</name>
</gene>
<feature type="domain" description="Formyl transferase N-terminal" evidence="7">
    <location>
        <begin position="31"/>
        <end position="216"/>
    </location>
</feature>
<dbReference type="PANTHER" id="PTHR10353">
    <property type="entry name" value="GLYCOSYL HYDROLASE"/>
    <property type="match status" value="1"/>
</dbReference>
<dbReference type="Gene3D" id="3.40.50.12230">
    <property type="match status" value="1"/>
</dbReference>
<comment type="caution">
    <text evidence="9">The sequence shown here is derived from an EMBL/GenBank/DDBJ whole genome shotgun (WGS) entry which is preliminary data.</text>
</comment>
<reference evidence="9 10" key="1">
    <citation type="submission" date="2020-06" db="EMBL/GenBank/DDBJ databases">
        <title>Transcriptomic and genomic resources for Thalictrum thalictroides and T. hernandezii: Facilitating candidate gene discovery in an emerging model plant lineage.</title>
        <authorList>
            <person name="Arias T."/>
            <person name="Riano-Pachon D.M."/>
            <person name="Di Stilio V.S."/>
        </authorList>
    </citation>
    <scope>NUCLEOTIDE SEQUENCE [LARGE SCALE GENOMIC DNA]</scope>
    <source>
        <strain evidence="10">cv. WT478/WT964</strain>
        <tissue evidence="9">Leaves</tissue>
    </source>
</reference>
<comment type="similarity">
    <text evidence="2">Belongs to the glycosyl hydrolase 1 family.</text>
</comment>
<dbReference type="HAMAP" id="MF_00182">
    <property type="entry name" value="Formyl_trans"/>
    <property type="match status" value="1"/>
</dbReference>
<dbReference type="FunFam" id="3.40.50.170:FF:000010">
    <property type="entry name" value="Methionyl-tRNA formyltransferase"/>
    <property type="match status" value="1"/>
</dbReference>
<dbReference type="FunFam" id="3.20.20.80:FF:000041">
    <property type="entry name" value="Beta-glucosidase 7"/>
    <property type="match status" value="1"/>
</dbReference>
<dbReference type="EC" id="2.1.2.9" evidence="3"/>
<dbReference type="Pfam" id="PF00551">
    <property type="entry name" value="Formyl_trans_N"/>
    <property type="match status" value="1"/>
</dbReference>
<dbReference type="InterPro" id="IPR036477">
    <property type="entry name" value="Formyl_transf_N_sf"/>
</dbReference>
<evidence type="ECO:0000259" key="7">
    <source>
        <dbReference type="Pfam" id="PF00551"/>
    </source>
</evidence>
<dbReference type="PANTHER" id="PTHR10353:SF28">
    <property type="entry name" value="BETA-GLUCOSIDASE 44"/>
    <property type="match status" value="1"/>
</dbReference>
<dbReference type="SUPFAM" id="SSF50486">
    <property type="entry name" value="FMT C-terminal domain-like"/>
    <property type="match status" value="1"/>
</dbReference>
<dbReference type="GO" id="GO:0004479">
    <property type="term" value="F:methionyl-tRNA formyltransferase activity"/>
    <property type="evidence" value="ECO:0007669"/>
    <property type="project" value="UniProtKB-EC"/>
</dbReference>
<evidence type="ECO:0000256" key="5">
    <source>
        <dbReference type="ARBA" id="ARBA00022679"/>
    </source>
</evidence>
<dbReference type="OrthoDB" id="1871926at2759"/>
<dbReference type="Pfam" id="PF02911">
    <property type="entry name" value="Formyl_trans_C"/>
    <property type="match status" value="1"/>
</dbReference>
<evidence type="ECO:0000256" key="4">
    <source>
        <dbReference type="ARBA" id="ARBA00014185"/>
    </source>
</evidence>
<dbReference type="InterPro" id="IPR011034">
    <property type="entry name" value="Formyl_transferase-like_C_sf"/>
</dbReference>
<dbReference type="GO" id="GO:0005975">
    <property type="term" value="P:carbohydrate metabolic process"/>
    <property type="evidence" value="ECO:0007669"/>
    <property type="project" value="InterPro"/>
</dbReference>
<name>A0A7J6VVA0_THATH</name>
<dbReference type="CDD" id="cd08646">
    <property type="entry name" value="FMT_core_Met-tRNA-FMT_N"/>
    <property type="match status" value="1"/>
</dbReference>
<dbReference type="SUPFAM" id="SSF51445">
    <property type="entry name" value="(Trans)glycosidases"/>
    <property type="match status" value="1"/>
</dbReference>
<comment type="similarity">
    <text evidence="1">Belongs to the Fmt family.</text>
</comment>
<dbReference type="InterPro" id="IPR041711">
    <property type="entry name" value="Met-tRNA-FMT_N"/>
</dbReference>
<dbReference type="SUPFAM" id="SSF53328">
    <property type="entry name" value="Formyltransferase"/>
    <property type="match status" value="1"/>
</dbReference>
<dbReference type="InterPro" id="IPR017853">
    <property type="entry name" value="GH"/>
</dbReference>
<dbReference type="Gene3D" id="3.20.20.80">
    <property type="entry name" value="Glycosidases"/>
    <property type="match status" value="1"/>
</dbReference>
<dbReference type="InterPro" id="IPR002376">
    <property type="entry name" value="Formyl_transf_N"/>
</dbReference>
<keyword evidence="10" id="KW-1185">Reference proteome</keyword>
<evidence type="ECO:0000256" key="3">
    <source>
        <dbReference type="ARBA" id="ARBA00012261"/>
    </source>
</evidence>
<organism evidence="9 10">
    <name type="scientific">Thalictrum thalictroides</name>
    <name type="common">Rue-anemone</name>
    <name type="synonym">Anemone thalictroides</name>
    <dbReference type="NCBI Taxonomy" id="46969"/>
    <lineage>
        <taxon>Eukaryota</taxon>
        <taxon>Viridiplantae</taxon>
        <taxon>Streptophyta</taxon>
        <taxon>Embryophyta</taxon>
        <taxon>Tracheophyta</taxon>
        <taxon>Spermatophyta</taxon>
        <taxon>Magnoliopsida</taxon>
        <taxon>Ranunculales</taxon>
        <taxon>Ranunculaceae</taxon>
        <taxon>Thalictroideae</taxon>
        <taxon>Thalictrum</taxon>
    </lineage>
</organism>
<dbReference type="InterPro" id="IPR005794">
    <property type="entry name" value="Fmt"/>
</dbReference>
<dbReference type="Pfam" id="PF00232">
    <property type="entry name" value="Glyco_hydro_1"/>
    <property type="match status" value="1"/>
</dbReference>
<protein>
    <recommendedName>
        <fullName evidence="4">Methionyl-tRNA formyltransferase, mitochondrial</fullName>
        <ecNumber evidence="3">2.1.2.9</ecNumber>
    </recommendedName>
</protein>